<keyword evidence="3 10" id="KW-0479">Metal-binding</keyword>
<dbReference type="NCBIfam" id="TIGR00042">
    <property type="entry name" value="RdgB/HAM1 family non-canonical purine NTP pyrophosphatase"/>
    <property type="match status" value="1"/>
</dbReference>
<sequence length="191" mass="20554">MQIILATRNAHKVEEMQQLLPDLVLLPLPDDAPDPEETGATFLENARIKALSAAQHTGLPALADDSGICIDALDGAPGVHSARWVAEENWIPTVLEKLAGKVDDERSARYVCVLSLMTPDGSIVAEAEGTFEGRIADGPRGTNGFGYDPIFLVPPDYAQTVGEISAEEKHARSHRGVAARALKEALREDLH</sequence>
<dbReference type="SUPFAM" id="SSF52972">
    <property type="entry name" value="ITPase-like"/>
    <property type="match status" value="1"/>
</dbReference>
<dbReference type="PANTHER" id="PTHR11067:SF9">
    <property type="entry name" value="INOSINE TRIPHOSPHATE PYROPHOSPHATASE"/>
    <property type="match status" value="1"/>
</dbReference>
<dbReference type="GO" id="GO:0046872">
    <property type="term" value="F:metal ion binding"/>
    <property type="evidence" value="ECO:0007669"/>
    <property type="project" value="UniProtKB-KW"/>
</dbReference>
<evidence type="ECO:0000256" key="11">
    <source>
        <dbReference type="RuleBase" id="RU003781"/>
    </source>
</evidence>
<evidence type="ECO:0000256" key="10">
    <source>
        <dbReference type="HAMAP-Rule" id="MF_01405"/>
    </source>
</evidence>
<dbReference type="Proteomes" id="UP000520814">
    <property type="component" value="Unassembled WGS sequence"/>
</dbReference>
<gene>
    <name evidence="12" type="ORF">HNQ39_002677</name>
</gene>
<feature type="binding site" evidence="10">
    <location>
        <position position="66"/>
    </location>
    <ligand>
        <name>substrate</name>
    </ligand>
</feature>
<evidence type="ECO:0000313" key="12">
    <source>
        <dbReference type="EMBL" id="MBB6050886.1"/>
    </source>
</evidence>
<accession>A0A7W9SQF2</accession>
<dbReference type="InterPro" id="IPR002637">
    <property type="entry name" value="RdgB/HAM1"/>
</dbReference>
<dbReference type="RefSeq" id="WP_184196648.1">
    <property type="nucleotide sequence ID" value="NZ_JACHGW010000002.1"/>
</dbReference>
<evidence type="ECO:0000313" key="13">
    <source>
        <dbReference type="Proteomes" id="UP000520814"/>
    </source>
</evidence>
<dbReference type="EC" id="3.6.1.66" evidence="10"/>
<dbReference type="GO" id="GO:0017111">
    <property type="term" value="F:ribonucleoside triphosphate phosphatase activity"/>
    <property type="evidence" value="ECO:0007669"/>
    <property type="project" value="InterPro"/>
</dbReference>
<dbReference type="EMBL" id="JACHGW010000002">
    <property type="protein sequence ID" value="MBB6050886.1"/>
    <property type="molecule type" value="Genomic_DNA"/>
</dbReference>
<dbReference type="AlphaFoldDB" id="A0A7W9SQF2"/>
<evidence type="ECO:0000256" key="6">
    <source>
        <dbReference type="ARBA" id="ARBA00022842"/>
    </source>
</evidence>
<evidence type="ECO:0000256" key="2">
    <source>
        <dbReference type="ARBA" id="ARBA00011738"/>
    </source>
</evidence>
<feature type="binding site" evidence="10">
    <location>
        <begin position="174"/>
        <end position="175"/>
    </location>
    <ligand>
        <name>substrate</name>
    </ligand>
</feature>
<comment type="caution">
    <text evidence="12">The sequence shown here is derived from an EMBL/GenBank/DDBJ whole genome shotgun (WGS) entry which is preliminary data.</text>
</comment>
<feature type="active site" description="Proton acceptor" evidence="10">
    <location>
        <position position="65"/>
    </location>
</feature>
<dbReference type="CDD" id="cd00515">
    <property type="entry name" value="HAM1"/>
    <property type="match status" value="1"/>
</dbReference>
<dbReference type="GO" id="GO:0009117">
    <property type="term" value="P:nucleotide metabolic process"/>
    <property type="evidence" value="ECO:0007669"/>
    <property type="project" value="UniProtKB-KW"/>
</dbReference>
<feature type="binding site" evidence="10">
    <location>
        <position position="169"/>
    </location>
    <ligand>
        <name>substrate</name>
    </ligand>
</feature>
<evidence type="ECO:0000256" key="7">
    <source>
        <dbReference type="ARBA" id="ARBA00023080"/>
    </source>
</evidence>
<dbReference type="GO" id="GO:0009146">
    <property type="term" value="P:purine nucleoside triphosphate catabolic process"/>
    <property type="evidence" value="ECO:0007669"/>
    <property type="project" value="UniProtKB-UniRule"/>
</dbReference>
<dbReference type="GO" id="GO:0005829">
    <property type="term" value="C:cytosol"/>
    <property type="evidence" value="ECO:0007669"/>
    <property type="project" value="TreeGrafter"/>
</dbReference>
<evidence type="ECO:0000256" key="8">
    <source>
        <dbReference type="ARBA" id="ARBA00051875"/>
    </source>
</evidence>
<evidence type="ECO:0000256" key="3">
    <source>
        <dbReference type="ARBA" id="ARBA00022723"/>
    </source>
</evidence>
<comment type="similarity">
    <text evidence="1 10 11">Belongs to the HAM1 NTPase family.</text>
</comment>
<dbReference type="GO" id="GO:0035870">
    <property type="term" value="F:dITP diphosphatase activity"/>
    <property type="evidence" value="ECO:0007669"/>
    <property type="project" value="UniProtKB-UniRule"/>
</dbReference>
<keyword evidence="7 10" id="KW-0546">Nucleotide metabolism</keyword>
<comment type="subunit">
    <text evidence="2 10">Homodimer.</text>
</comment>
<keyword evidence="6 10" id="KW-0460">Magnesium</keyword>
<feature type="binding site" evidence="10">
    <location>
        <position position="65"/>
    </location>
    <ligand>
        <name>Mg(2+)</name>
        <dbReference type="ChEBI" id="CHEBI:18420"/>
    </ligand>
</feature>
<evidence type="ECO:0000256" key="9">
    <source>
        <dbReference type="ARBA" id="ARBA00052017"/>
    </source>
</evidence>
<comment type="function">
    <text evidence="10">Pyrophosphatase that catalyzes the hydrolysis of nucleoside triphosphates to their monophosphate derivatives, with a high preference for the non-canonical purine nucleotides XTP (xanthosine triphosphate), dITP (deoxyinosine triphosphate) and ITP. Seems to function as a house-cleaning enzyme that removes non-canonical purine nucleotides from the nucleotide pool, thus preventing their incorporation into DNA/RNA and avoiding chromosomal lesions.</text>
</comment>
<evidence type="ECO:0000256" key="1">
    <source>
        <dbReference type="ARBA" id="ARBA00008023"/>
    </source>
</evidence>
<evidence type="ECO:0000256" key="5">
    <source>
        <dbReference type="ARBA" id="ARBA00022801"/>
    </source>
</evidence>
<dbReference type="GO" id="GO:0036220">
    <property type="term" value="F:ITP diphosphatase activity"/>
    <property type="evidence" value="ECO:0007669"/>
    <property type="project" value="UniProtKB-UniRule"/>
</dbReference>
<comment type="cofactor">
    <cofactor evidence="10">
        <name>Mg(2+)</name>
        <dbReference type="ChEBI" id="CHEBI:18420"/>
    </cofactor>
    <text evidence="10">Binds 1 Mg(2+) ion per subunit.</text>
</comment>
<protein>
    <recommendedName>
        <fullName evidence="10">dITP/XTP pyrophosphatase</fullName>
        <ecNumber evidence="10">3.6.1.66</ecNumber>
    </recommendedName>
    <alternativeName>
        <fullName evidence="10">Non-canonical purine NTP pyrophosphatase</fullName>
    </alternativeName>
    <alternativeName>
        <fullName evidence="10">Non-standard purine NTP pyrophosphatase</fullName>
    </alternativeName>
    <alternativeName>
        <fullName evidence="10">Nucleoside-triphosphate diphosphatase</fullName>
    </alternativeName>
    <alternativeName>
        <fullName evidence="10">Nucleoside-triphosphate pyrophosphatase</fullName>
        <shortName evidence="10">NTPase</shortName>
    </alternativeName>
</protein>
<reference evidence="12 13" key="1">
    <citation type="submission" date="2020-08" db="EMBL/GenBank/DDBJ databases">
        <title>Genomic Encyclopedia of Type Strains, Phase IV (KMG-IV): sequencing the most valuable type-strain genomes for metagenomic binning, comparative biology and taxonomic classification.</title>
        <authorList>
            <person name="Goeker M."/>
        </authorList>
    </citation>
    <scope>NUCLEOTIDE SEQUENCE [LARGE SCALE GENOMIC DNA]</scope>
    <source>
        <strain evidence="12 13">DSM 23562</strain>
    </source>
</reference>
<comment type="catalytic activity">
    <reaction evidence="8 10">
        <text>dITP + H2O = dIMP + diphosphate + H(+)</text>
        <dbReference type="Rhea" id="RHEA:28342"/>
        <dbReference type="ChEBI" id="CHEBI:15377"/>
        <dbReference type="ChEBI" id="CHEBI:15378"/>
        <dbReference type="ChEBI" id="CHEBI:33019"/>
        <dbReference type="ChEBI" id="CHEBI:61194"/>
        <dbReference type="ChEBI" id="CHEBI:61382"/>
        <dbReference type="EC" id="3.6.1.66"/>
    </reaction>
</comment>
<proteinExistence type="inferred from homology"/>
<feature type="binding site" evidence="10">
    <location>
        <position position="36"/>
    </location>
    <ligand>
        <name>Mg(2+)</name>
        <dbReference type="ChEBI" id="CHEBI:18420"/>
    </ligand>
</feature>
<dbReference type="HAMAP" id="MF_01405">
    <property type="entry name" value="Non_canon_purine_NTPase"/>
    <property type="match status" value="1"/>
</dbReference>
<dbReference type="GO" id="GO:0036222">
    <property type="term" value="F:XTP diphosphatase activity"/>
    <property type="evidence" value="ECO:0007669"/>
    <property type="project" value="UniProtKB-UniRule"/>
</dbReference>
<dbReference type="GO" id="GO:0000166">
    <property type="term" value="F:nucleotide binding"/>
    <property type="evidence" value="ECO:0007669"/>
    <property type="project" value="UniProtKB-KW"/>
</dbReference>
<dbReference type="PANTHER" id="PTHR11067">
    <property type="entry name" value="INOSINE TRIPHOSPHATE PYROPHOSPHATASE/HAM1 PROTEIN"/>
    <property type="match status" value="1"/>
</dbReference>
<name>A0A7W9SQF2_ARMRO</name>
<feature type="binding site" evidence="10">
    <location>
        <begin position="7"/>
        <end position="12"/>
    </location>
    <ligand>
        <name>substrate</name>
    </ligand>
</feature>
<dbReference type="InterPro" id="IPR029001">
    <property type="entry name" value="ITPase-like_fam"/>
</dbReference>
<organism evidence="12 13">
    <name type="scientific">Armatimonas rosea</name>
    <dbReference type="NCBI Taxonomy" id="685828"/>
    <lineage>
        <taxon>Bacteria</taxon>
        <taxon>Bacillati</taxon>
        <taxon>Armatimonadota</taxon>
        <taxon>Armatimonadia</taxon>
        <taxon>Armatimonadales</taxon>
        <taxon>Armatimonadaceae</taxon>
        <taxon>Armatimonas</taxon>
    </lineage>
</organism>
<dbReference type="Pfam" id="PF01725">
    <property type="entry name" value="Ham1p_like"/>
    <property type="match status" value="1"/>
</dbReference>
<keyword evidence="5 10" id="KW-0378">Hydrolase</keyword>
<dbReference type="FunFam" id="3.90.950.10:FF:000001">
    <property type="entry name" value="dITP/XTP pyrophosphatase"/>
    <property type="match status" value="1"/>
</dbReference>
<dbReference type="Gene3D" id="3.90.950.10">
    <property type="match status" value="1"/>
</dbReference>
<dbReference type="InterPro" id="IPR020922">
    <property type="entry name" value="dITP/XTP_pyrophosphatase"/>
</dbReference>
<comment type="catalytic activity">
    <reaction evidence="10">
        <text>ITP + H2O = IMP + diphosphate + H(+)</text>
        <dbReference type="Rhea" id="RHEA:29399"/>
        <dbReference type="ChEBI" id="CHEBI:15377"/>
        <dbReference type="ChEBI" id="CHEBI:15378"/>
        <dbReference type="ChEBI" id="CHEBI:33019"/>
        <dbReference type="ChEBI" id="CHEBI:58053"/>
        <dbReference type="ChEBI" id="CHEBI:61402"/>
        <dbReference type="EC" id="3.6.1.66"/>
    </reaction>
</comment>
<comment type="catalytic activity">
    <reaction evidence="9 10">
        <text>XTP + H2O = XMP + diphosphate + H(+)</text>
        <dbReference type="Rhea" id="RHEA:28610"/>
        <dbReference type="ChEBI" id="CHEBI:15377"/>
        <dbReference type="ChEBI" id="CHEBI:15378"/>
        <dbReference type="ChEBI" id="CHEBI:33019"/>
        <dbReference type="ChEBI" id="CHEBI:57464"/>
        <dbReference type="ChEBI" id="CHEBI:61314"/>
        <dbReference type="EC" id="3.6.1.66"/>
    </reaction>
</comment>
<evidence type="ECO:0000256" key="4">
    <source>
        <dbReference type="ARBA" id="ARBA00022741"/>
    </source>
</evidence>
<keyword evidence="13" id="KW-1185">Reference proteome</keyword>
<keyword evidence="4 10" id="KW-0547">Nucleotide-binding</keyword>
<feature type="binding site" evidence="10">
    <location>
        <begin position="145"/>
        <end position="148"/>
    </location>
    <ligand>
        <name>substrate</name>
    </ligand>
</feature>